<dbReference type="EMBL" id="NWVW01000007">
    <property type="protein sequence ID" value="PHO09762.1"/>
    <property type="molecule type" value="Genomic_DNA"/>
</dbReference>
<dbReference type="RefSeq" id="WP_099334370.1">
    <property type="nucleotide sequence ID" value="NZ_CP042812.1"/>
</dbReference>
<proteinExistence type="predicted"/>
<keyword evidence="2" id="KW-1185">Reference proteome</keyword>
<dbReference type="Proteomes" id="UP000221384">
    <property type="component" value="Unassembled WGS sequence"/>
</dbReference>
<sequence>MEKYLVDFDYEFSVTIGFEDNEETLKRLDEINSFWTNSKQRLKDANGCIKRVVARLIAIQILRLQAQSSFYESEPLIKEKFQSGDLEGFYPIDGSFGMELIEVNIPFKPHTLRFDIDKQ</sequence>
<evidence type="ECO:0000313" key="1">
    <source>
        <dbReference type="EMBL" id="PHO09762.1"/>
    </source>
</evidence>
<protein>
    <submittedName>
        <fullName evidence="1">Uncharacterized protein</fullName>
    </submittedName>
</protein>
<dbReference type="InterPro" id="IPR024252">
    <property type="entry name" value="DUF2528"/>
</dbReference>
<dbReference type="Pfam" id="PF10800">
    <property type="entry name" value="DUF2528"/>
    <property type="match status" value="1"/>
</dbReference>
<evidence type="ECO:0000313" key="2">
    <source>
        <dbReference type="Proteomes" id="UP000221384"/>
    </source>
</evidence>
<reference evidence="1 2" key="1">
    <citation type="submission" date="2017-09" db="EMBL/GenBank/DDBJ databases">
        <authorList>
            <person name="Perez-Cataluna A."/>
            <person name="Figueras M.J."/>
            <person name="Salas-Masso N."/>
        </authorList>
    </citation>
    <scope>NUCLEOTIDE SEQUENCE [LARGE SCALE GENOMIC DNA]</scope>
    <source>
        <strain evidence="1 2">F138-33</strain>
    </source>
</reference>
<comment type="caution">
    <text evidence="1">The sequence shown here is derived from an EMBL/GenBank/DDBJ whole genome shotgun (WGS) entry which is preliminary data.</text>
</comment>
<organism evidence="1 2">
    <name type="scientific">Malaciobacter canalis</name>
    <dbReference type="NCBI Taxonomy" id="1912871"/>
    <lineage>
        <taxon>Bacteria</taxon>
        <taxon>Pseudomonadati</taxon>
        <taxon>Campylobacterota</taxon>
        <taxon>Epsilonproteobacteria</taxon>
        <taxon>Campylobacterales</taxon>
        <taxon>Arcobacteraceae</taxon>
        <taxon>Malaciobacter</taxon>
    </lineage>
</organism>
<gene>
    <name evidence="1" type="ORF">CPG37_07025</name>
</gene>
<name>A0ABX4LPD1_9BACT</name>
<accession>A0ABX4LPD1</accession>